<dbReference type="InterPro" id="IPR025419">
    <property type="entry name" value="DUF4142"/>
</dbReference>
<dbReference type="PANTHER" id="PTHR38593">
    <property type="entry name" value="BLR2558 PROTEIN"/>
    <property type="match status" value="1"/>
</dbReference>
<dbReference type="Pfam" id="PF13628">
    <property type="entry name" value="DUF4142"/>
    <property type="match status" value="1"/>
</dbReference>
<gene>
    <name evidence="2" type="ORF">ABOZ73_07165</name>
</gene>
<name>A0AB39KWL3_9CAUL</name>
<dbReference type="Gene3D" id="1.20.1260.10">
    <property type="match status" value="1"/>
</dbReference>
<protein>
    <submittedName>
        <fullName evidence="2">DUF4142 domain-containing protein</fullName>
    </submittedName>
</protein>
<dbReference type="RefSeq" id="WP_369061910.1">
    <property type="nucleotide sequence ID" value="NZ_CP158375.1"/>
</dbReference>
<sequence>MHDENEKGLIGKAIDRAQDAIGAAVGQASAAGAANDAAAFVNAASTGDLFIIEAAQLGLDRGTSEDVRALASTLIDDHQRGFEHLRTKARSAGVSDAIATSLDERRRGMIDNLRDAGSDFDAVFLRQQAAAHQEAYTLHQGIAERGDEPGLRGLADATAPKLAQHISIINRLQAP</sequence>
<feature type="domain" description="DUF4142" evidence="1">
    <location>
        <begin position="36"/>
        <end position="169"/>
    </location>
</feature>
<evidence type="ECO:0000259" key="1">
    <source>
        <dbReference type="Pfam" id="PF13628"/>
    </source>
</evidence>
<evidence type="ECO:0000313" key="2">
    <source>
        <dbReference type="EMBL" id="XDO98189.1"/>
    </source>
</evidence>
<proteinExistence type="predicted"/>
<accession>A0AB39KWL3</accession>
<organism evidence="2">
    <name type="scientific">Caulobacter sp. 73W</name>
    <dbReference type="NCBI Taxonomy" id="3161137"/>
    <lineage>
        <taxon>Bacteria</taxon>
        <taxon>Pseudomonadati</taxon>
        <taxon>Pseudomonadota</taxon>
        <taxon>Alphaproteobacteria</taxon>
        <taxon>Caulobacterales</taxon>
        <taxon>Caulobacteraceae</taxon>
        <taxon>Caulobacter</taxon>
    </lineage>
</organism>
<reference evidence="2" key="1">
    <citation type="submission" date="2024-06" db="EMBL/GenBank/DDBJ databases">
        <title>Caulobacter inopinatus, sp. nov.</title>
        <authorList>
            <person name="Donachie S.P."/>
        </authorList>
    </citation>
    <scope>NUCLEOTIDE SEQUENCE</scope>
    <source>
        <strain evidence="2">73W</strain>
    </source>
</reference>
<dbReference type="InterPro" id="IPR012347">
    <property type="entry name" value="Ferritin-like"/>
</dbReference>
<dbReference type="AlphaFoldDB" id="A0AB39KWL3"/>
<dbReference type="EMBL" id="CP158375">
    <property type="protein sequence ID" value="XDO98189.1"/>
    <property type="molecule type" value="Genomic_DNA"/>
</dbReference>
<dbReference type="PANTHER" id="PTHR38593:SF1">
    <property type="entry name" value="BLR2558 PROTEIN"/>
    <property type="match status" value="1"/>
</dbReference>